<sequence length="90" mass="9988">MIGQKKQKIIAVGLALTLGTLGFHRFYLGQKSMGVSYLLASCTIIGLPIVLGIAVVDCIGLMALPYHEFERRYNPQLMMGKAYPYHKESL</sequence>
<evidence type="ECO:0000256" key="5">
    <source>
        <dbReference type="SAM" id="Phobius"/>
    </source>
</evidence>
<dbReference type="Proteomes" id="UP000004095">
    <property type="component" value="Unassembled WGS sequence"/>
</dbReference>
<keyword evidence="4 5" id="KW-0472">Membrane</keyword>
<name>A1ZRA9_MICM2</name>
<evidence type="ECO:0000256" key="4">
    <source>
        <dbReference type="ARBA" id="ARBA00023136"/>
    </source>
</evidence>
<evidence type="ECO:0000256" key="1">
    <source>
        <dbReference type="ARBA" id="ARBA00004141"/>
    </source>
</evidence>
<comment type="caution">
    <text evidence="7">The sequence shown here is derived from an EMBL/GenBank/DDBJ whole genome shotgun (WGS) entry which is preliminary data.</text>
</comment>
<protein>
    <submittedName>
        <fullName evidence="7">TM2</fullName>
    </submittedName>
</protein>
<evidence type="ECO:0000259" key="6">
    <source>
        <dbReference type="Pfam" id="PF05154"/>
    </source>
</evidence>
<feature type="transmembrane region" description="Helical" evidence="5">
    <location>
        <begin position="34"/>
        <end position="64"/>
    </location>
</feature>
<dbReference type="OrthoDB" id="9816361at2"/>
<evidence type="ECO:0000256" key="3">
    <source>
        <dbReference type="ARBA" id="ARBA00022989"/>
    </source>
</evidence>
<keyword evidence="3 5" id="KW-1133">Transmembrane helix</keyword>
<evidence type="ECO:0000313" key="7">
    <source>
        <dbReference type="EMBL" id="EAY26999.1"/>
    </source>
</evidence>
<organism evidence="7 8">
    <name type="scientific">Microscilla marina ATCC 23134</name>
    <dbReference type="NCBI Taxonomy" id="313606"/>
    <lineage>
        <taxon>Bacteria</taxon>
        <taxon>Pseudomonadati</taxon>
        <taxon>Bacteroidota</taxon>
        <taxon>Cytophagia</taxon>
        <taxon>Cytophagales</taxon>
        <taxon>Microscillaceae</taxon>
        <taxon>Microscilla</taxon>
    </lineage>
</organism>
<keyword evidence="8" id="KW-1185">Reference proteome</keyword>
<feature type="transmembrane region" description="Helical" evidence="5">
    <location>
        <begin position="9"/>
        <end position="28"/>
    </location>
</feature>
<dbReference type="InterPro" id="IPR007829">
    <property type="entry name" value="TM2"/>
</dbReference>
<keyword evidence="2 5" id="KW-0812">Transmembrane</keyword>
<reference evidence="7 8" key="1">
    <citation type="submission" date="2007-01" db="EMBL/GenBank/DDBJ databases">
        <authorList>
            <person name="Haygood M."/>
            <person name="Podell S."/>
            <person name="Anderson C."/>
            <person name="Hopkinson B."/>
            <person name="Roe K."/>
            <person name="Barbeau K."/>
            <person name="Gaasterland T."/>
            <person name="Ferriera S."/>
            <person name="Johnson J."/>
            <person name="Kravitz S."/>
            <person name="Beeson K."/>
            <person name="Sutton G."/>
            <person name="Rogers Y.-H."/>
            <person name="Friedman R."/>
            <person name="Frazier M."/>
            <person name="Venter J.C."/>
        </authorList>
    </citation>
    <scope>NUCLEOTIDE SEQUENCE [LARGE SCALE GENOMIC DNA]</scope>
    <source>
        <strain evidence="7 8">ATCC 23134</strain>
    </source>
</reference>
<feature type="domain" description="TM2" evidence="6">
    <location>
        <begin position="4"/>
        <end position="50"/>
    </location>
</feature>
<gene>
    <name evidence="7" type="ORF">M23134_04679</name>
</gene>
<dbReference type="EMBL" id="AAWS01000027">
    <property type="protein sequence ID" value="EAY26999.1"/>
    <property type="molecule type" value="Genomic_DNA"/>
</dbReference>
<evidence type="ECO:0000313" key="8">
    <source>
        <dbReference type="Proteomes" id="UP000004095"/>
    </source>
</evidence>
<dbReference type="Pfam" id="PF05154">
    <property type="entry name" value="TM2"/>
    <property type="match status" value="1"/>
</dbReference>
<dbReference type="GO" id="GO:0016020">
    <property type="term" value="C:membrane"/>
    <property type="evidence" value="ECO:0007669"/>
    <property type="project" value="UniProtKB-SubCell"/>
</dbReference>
<dbReference type="RefSeq" id="WP_004156328.1">
    <property type="nucleotide sequence ID" value="NZ_AAWS01000027.1"/>
</dbReference>
<proteinExistence type="predicted"/>
<evidence type="ECO:0000256" key="2">
    <source>
        <dbReference type="ARBA" id="ARBA00022692"/>
    </source>
</evidence>
<accession>A1ZRA9</accession>
<comment type="subcellular location">
    <subcellularLocation>
        <location evidence="1">Membrane</location>
        <topology evidence="1">Multi-pass membrane protein</topology>
    </subcellularLocation>
</comment>
<dbReference type="AlphaFoldDB" id="A1ZRA9"/>